<dbReference type="SUPFAM" id="SSF55785">
    <property type="entry name" value="PYP-like sensor domain (PAS domain)"/>
    <property type="match status" value="1"/>
</dbReference>
<protein>
    <recommendedName>
        <fullName evidence="14">Sensor-like histidine kinase SenX3</fullName>
        <ecNumber evidence="4">2.7.13.3</ecNumber>
    </recommendedName>
</protein>
<dbReference type="InterPro" id="IPR035965">
    <property type="entry name" value="PAS-like_dom_sf"/>
</dbReference>
<dbReference type="InterPro" id="IPR005467">
    <property type="entry name" value="His_kinase_dom"/>
</dbReference>
<dbReference type="Gene3D" id="3.30.565.10">
    <property type="entry name" value="Histidine kinase-like ATPase, C-terminal domain"/>
    <property type="match status" value="1"/>
</dbReference>
<dbReference type="InterPro" id="IPR036890">
    <property type="entry name" value="HATPase_C_sf"/>
</dbReference>
<dbReference type="InterPro" id="IPR003594">
    <property type="entry name" value="HATPase_dom"/>
</dbReference>
<keyword evidence="20" id="KW-1185">Reference proteome</keyword>
<dbReference type="PANTHER" id="PTHR42878">
    <property type="entry name" value="TWO-COMPONENT HISTIDINE KINASE"/>
    <property type="match status" value="1"/>
</dbReference>
<evidence type="ECO:0000256" key="4">
    <source>
        <dbReference type="ARBA" id="ARBA00012438"/>
    </source>
</evidence>
<dbReference type="RefSeq" id="WP_378069824.1">
    <property type="nucleotide sequence ID" value="NZ_JBHSBL010000019.1"/>
</dbReference>
<keyword evidence="7" id="KW-0812">Transmembrane</keyword>
<keyword evidence="9" id="KW-0418">Kinase</keyword>
<dbReference type="CDD" id="cd00082">
    <property type="entry name" value="HisKA"/>
    <property type="match status" value="1"/>
</dbReference>
<dbReference type="Pfam" id="PF00512">
    <property type="entry name" value="HisKA"/>
    <property type="match status" value="1"/>
</dbReference>
<evidence type="ECO:0000256" key="15">
    <source>
        <dbReference type="SAM" id="MobiDB-lite"/>
    </source>
</evidence>
<evidence type="ECO:0000259" key="17">
    <source>
        <dbReference type="PROSITE" id="PS50112"/>
    </source>
</evidence>
<evidence type="ECO:0000256" key="1">
    <source>
        <dbReference type="ARBA" id="ARBA00000085"/>
    </source>
</evidence>
<keyword evidence="5" id="KW-0597">Phosphoprotein</keyword>
<dbReference type="GO" id="GO:0005524">
    <property type="term" value="F:ATP binding"/>
    <property type="evidence" value="ECO:0007669"/>
    <property type="project" value="UniProtKB-KW"/>
</dbReference>
<dbReference type="CDD" id="cd00130">
    <property type="entry name" value="PAS"/>
    <property type="match status" value="1"/>
</dbReference>
<dbReference type="InterPro" id="IPR013767">
    <property type="entry name" value="PAS_fold"/>
</dbReference>
<reference evidence="20" key="1">
    <citation type="journal article" date="2019" name="Int. J. Syst. Evol. Microbiol.">
        <title>The Global Catalogue of Microorganisms (GCM) 10K type strain sequencing project: providing services to taxonomists for standard genome sequencing and annotation.</title>
        <authorList>
            <consortium name="The Broad Institute Genomics Platform"/>
            <consortium name="The Broad Institute Genome Sequencing Center for Infectious Disease"/>
            <person name="Wu L."/>
            <person name="Ma J."/>
        </authorList>
    </citation>
    <scope>NUCLEOTIDE SEQUENCE [LARGE SCALE GENOMIC DNA]</scope>
    <source>
        <strain evidence="20">TBRC 5832</strain>
    </source>
</reference>
<dbReference type="InterPro" id="IPR000014">
    <property type="entry name" value="PAS"/>
</dbReference>
<name>A0ABV8IXB5_9ACTN</name>
<keyword evidence="8" id="KW-0547">Nucleotide-binding</keyword>
<evidence type="ECO:0000256" key="11">
    <source>
        <dbReference type="ARBA" id="ARBA00022989"/>
    </source>
</evidence>
<dbReference type="InterPro" id="IPR003661">
    <property type="entry name" value="HisK_dim/P_dom"/>
</dbReference>
<evidence type="ECO:0000256" key="10">
    <source>
        <dbReference type="ARBA" id="ARBA00022840"/>
    </source>
</evidence>
<dbReference type="InterPro" id="IPR000700">
    <property type="entry name" value="PAS-assoc_C"/>
</dbReference>
<evidence type="ECO:0000256" key="12">
    <source>
        <dbReference type="ARBA" id="ARBA00023012"/>
    </source>
</evidence>
<dbReference type="Proteomes" id="UP001595867">
    <property type="component" value="Unassembled WGS sequence"/>
</dbReference>
<keyword evidence="13" id="KW-0472">Membrane</keyword>
<evidence type="ECO:0000256" key="2">
    <source>
        <dbReference type="ARBA" id="ARBA00004141"/>
    </source>
</evidence>
<dbReference type="SMART" id="SM00388">
    <property type="entry name" value="HisKA"/>
    <property type="match status" value="1"/>
</dbReference>
<keyword evidence="12" id="KW-0902">Two-component regulatory system</keyword>
<dbReference type="SUPFAM" id="SSF47384">
    <property type="entry name" value="Homodimeric domain of signal transducing histidine kinase"/>
    <property type="match status" value="1"/>
</dbReference>
<dbReference type="PROSITE" id="PS50112">
    <property type="entry name" value="PAS"/>
    <property type="match status" value="1"/>
</dbReference>
<gene>
    <name evidence="19" type="ORF">ACFO0C_28760</name>
</gene>
<comment type="subcellular location">
    <subcellularLocation>
        <location evidence="3">Cell membrane</location>
    </subcellularLocation>
    <subcellularLocation>
        <location evidence="2">Membrane</location>
        <topology evidence="2">Multi-pass membrane protein</topology>
    </subcellularLocation>
</comment>
<evidence type="ECO:0000256" key="5">
    <source>
        <dbReference type="ARBA" id="ARBA00022553"/>
    </source>
</evidence>
<dbReference type="EMBL" id="JBHSBL010000019">
    <property type="protein sequence ID" value="MFC4068942.1"/>
    <property type="molecule type" value="Genomic_DNA"/>
</dbReference>
<comment type="catalytic activity">
    <reaction evidence="1">
        <text>ATP + protein L-histidine = ADP + protein N-phospho-L-histidine.</text>
        <dbReference type="EC" id="2.7.13.3"/>
    </reaction>
</comment>
<evidence type="ECO:0000256" key="3">
    <source>
        <dbReference type="ARBA" id="ARBA00004236"/>
    </source>
</evidence>
<evidence type="ECO:0000256" key="6">
    <source>
        <dbReference type="ARBA" id="ARBA00022679"/>
    </source>
</evidence>
<evidence type="ECO:0000313" key="19">
    <source>
        <dbReference type="EMBL" id="MFC4068942.1"/>
    </source>
</evidence>
<evidence type="ECO:0000313" key="20">
    <source>
        <dbReference type="Proteomes" id="UP001595867"/>
    </source>
</evidence>
<dbReference type="SUPFAM" id="SSF55874">
    <property type="entry name" value="ATPase domain of HSP90 chaperone/DNA topoisomerase II/histidine kinase"/>
    <property type="match status" value="1"/>
</dbReference>
<accession>A0ABV8IXB5</accession>
<dbReference type="Pfam" id="PF02518">
    <property type="entry name" value="HATPase_c"/>
    <property type="match status" value="1"/>
</dbReference>
<dbReference type="Gene3D" id="3.30.450.20">
    <property type="entry name" value="PAS domain"/>
    <property type="match status" value="1"/>
</dbReference>
<evidence type="ECO:0000259" key="18">
    <source>
        <dbReference type="PROSITE" id="PS50113"/>
    </source>
</evidence>
<evidence type="ECO:0000256" key="9">
    <source>
        <dbReference type="ARBA" id="ARBA00022777"/>
    </source>
</evidence>
<dbReference type="NCBIfam" id="TIGR00229">
    <property type="entry name" value="sensory_box"/>
    <property type="match status" value="1"/>
</dbReference>
<comment type="caution">
    <text evidence="19">The sequence shown here is derived from an EMBL/GenBank/DDBJ whole genome shotgun (WGS) entry which is preliminary data.</text>
</comment>
<dbReference type="EC" id="2.7.13.3" evidence="4"/>
<feature type="domain" description="Histidine kinase" evidence="16">
    <location>
        <begin position="500"/>
        <end position="714"/>
    </location>
</feature>
<sequence length="718" mass="77715">MEAGLAQGESGRGPRHPTTDDDHFGYGHTPHAALCVTAAYSRVRLRAALPGPQGDHVVLARWRFLAVPLAIWLAAVSLGVASLRWVQFAGREATLSRFEYRVDLAADFVSSMVSELFERQQEQASALLTDRTVDPKDLAQAVTGLGYSSGLLLDDRGRVLQAMPPDPDLLGQDVTGRHSYLRSSVFDGQPAMSTPAPSALGGMPETVFAVPFSTEYGRRVFSAAVKIGESPFASYLSTSLNLEGGAVQLVDSSGAIVAANRTLDPPSTALRTHVPELASAMTLYRNGRYDQDGYWWRYTSAKVQGTPWRLSAAVTEEVLFSSAKSNEFASEVAVFSASAVGLLVVASSARARRRRRELQLGEVFDNARIGMLLTDPDGRLTRVNPAFCQMLGRPADELIGRDFTEYSHPDDAEAGRAEMADCVAGRSEGFALEKRYLHADGRTVEGSVTAAVLRDPAGRPRHFATQVLDVTERRALERARDRQAAELAERADQLADFIAMLTHDVRQPLTNVVSGGEMLLDEWPDLDDETRCKYVQRMIAAGHRAGNLVEEVLMIAQLDAGALVARRSEFDVGDLVREAVAAHGANPAEPITVIASENAFGVADTTHLLLILANLLGNAVKYGAPPVTVTVADDGGTHVRILVSDEGEGVPEDFVPRLFDRFARADSGVATTKPGTGLGLYLVRQLADASGVRIAYERNRPRGSIFVLTLERAVRRAR</sequence>
<dbReference type="Gene3D" id="1.10.287.130">
    <property type="match status" value="1"/>
</dbReference>
<feature type="domain" description="PAC" evidence="18">
    <location>
        <begin position="430"/>
        <end position="482"/>
    </location>
</feature>
<dbReference type="PROSITE" id="PS50109">
    <property type="entry name" value="HIS_KIN"/>
    <property type="match status" value="1"/>
</dbReference>
<dbReference type="InterPro" id="IPR004358">
    <property type="entry name" value="Sig_transdc_His_kin-like_C"/>
</dbReference>
<dbReference type="PANTHER" id="PTHR42878:SF7">
    <property type="entry name" value="SENSOR HISTIDINE KINASE GLRK"/>
    <property type="match status" value="1"/>
</dbReference>
<dbReference type="Pfam" id="PF00989">
    <property type="entry name" value="PAS"/>
    <property type="match status" value="1"/>
</dbReference>
<keyword evidence="10 19" id="KW-0067">ATP-binding</keyword>
<evidence type="ECO:0000259" key="16">
    <source>
        <dbReference type="PROSITE" id="PS50109"/>
    </source>
</evidence>
<dbReference type="InterPro" id="IPR050351">
    <property type="entry name" value="BphY/WalK/GraS-like"/>
</dbReference>
<organism evidence="19 20">
    <name type="scientific">Actinoplanes subglobosus</name>
    <dbReference type="NCBI Taxonomy" id="1547892"/>
    <lineage>
        <taxon>Bacteria</taxon>
        <taxon>Bacillati</taxon>
        <taxon>Actinomycetota</taxon>
        <taxon>Actinomycetes</taxon>
        <taxon>Micromonosporales</taxon>
        <taxon>Micromonosporaceae</taxon>
        <taxon>Actinoplanes</taxon>
    </lineage>
</organism>
<dbReference type="SMART" id="SM00387">
    <property type="entry name" value="HATPase_c"/>
    <property type="match status" value="1"/>
</dbReference>
<dbReference type="PROSITE" id="PS50113">
    <property type="entry name" value="PAC"/>
    <property type="match status" value="1"/>
</dbReference>
<evidence type="ECO:0000256" key="13">
    <source>
        <dbReference type="ARBA" id="ARBA00023136"/>
    </source>
</evidence>
<keyword evidence="11" id="KW-1133">Transmembrane helix</keyword>
<evidence type="ECO:0000256" key="14">
    <source>
        <dbReference type="ARBA" id="ARBA00039401"/>
    </source>
</evidence>
<feature type="domain" description="PAS" evidence="17">
    <location>
        <begin position="356"/>
        <end position="426"/>
    </location>
</feature>
<dbReference type="SMART" id="SM00091">
    <property type="entry name" value="PAS"/>
    <property type="match status" value="1"/>
</dbReference>
<keyword evidence="6" id="KW-0808">Transferase</keyword>
<feature type="region of interest" description="Disordered" evidence="15">
    <location>
        <begin position="1"/>
        <end position="24"/>
    </location>
</feature>
<proteinExistence type="predicted"/>
<evidence type="ECO:0000256" key="7">
    <source>
        <dbReference type="ARBA" id="ARBA00022692"/>
    </source>
</evidence>
<dbReference type="InterPro" id="IPR036097">
    <property type="entry name" value="HisK_dim/P_sf"/>
</dbReference>
<evidence type="ECO:0000256" key="8">
    <source>
        <dbReference type="ARBA" id="ARBA00022741"/>
    </source>
</evidence>
<dbReference type="PRINTS" id="PR00344">
    <property type="entry name" value="BCTRLSENSOR"/>
</dbReference>